<dbReference type="Gene3D" id="2.40.50.140">
    <property type="entry name" value="Nucleic acid-binding proteins"/>
    <property type="match status" value="1"/>
</dbReference>
<dbReference type="EMBL" id="LBWF01000001">
    <property type="protein sequence ID" value="KKR02535.1"/>
    <property type="molecule type" value="Genomic_DNA"/>
</dbReference>
<evidence type="ECO:0000256" key="2">
    <source>
        <dbReference type="ARBA" id="ARBA00021310"/>
    </source>
</evidence>
<evidence type="ECO:0000256" key="6">
    <source>
        <dbReference type="ARBA" id="ARBA00033409"/>
    </source>
</evidence>
<comment type="similarity">
    <text evidence="1">Belongs to the RecO family.</text>
</comment>
<dbReference type="InterPro" id="IPR042242">
    <property type="entry name" value="RecO_C"/>
</dbReference>
<organism evidence="8 9">
    <name type="scientific">Yanofskybacteria sp. (strain GW2011_GWA1_39_13)</name>
    <dbReference type="NCBI Taxonomy" id="1619019"/>
    <lineage>
        <taxon>Bacteria</taxon>
        <taxon>Candidatus Yanofskyibacteriota</taxon>
    </lineage>
</organism>
<dbReference type="NCBIfam" id="TIGR00613">
    <property type="entry name" value="reco"/>
    <property type="match status" value="1"/>
</dbReference>
<dbReference type="Gene3D" id="1.20.1440.120">
    <property type="entry name" value="Recombination protein O, C-terminal domain"/>
    <property type="match status" value="1"/>
</dbReference>
<keyword evidence="5" id="KW-0234">DNA repair</keyword>
<evidence type="ECO:0000313" key="8">
    <source>
        <dbReference type="EMBL" id="KKR02535.1"/>
    </source>
</evidence>
<reference evidence="8 9" key="1">
    <citation type="journal article" date="2015" name="Nature">
        <title>rRNA introns, odd ribosomes, and small enigmatic genomes across a large radiation of phyla.</title>
        <authorList>
            <person name="Brown C.T."/>
            <person name="Hug L.A."/>
            <person name="Thomas B.C."/>
            <person name="Sharon I."/>
            <person name="Castelle C.J."/>
            <person name="Singh A."/>
            <person name="Wilkins M.J."/>
            <person name="Williams K.H."/>
            <person name="Banfield J.F."/>
        </authorList>
    </citation>
    <scope>NUCLEOTIDE SEQUENCE [LARGE SCALE GENOMIC DNA]</scope>
    <source>
        <strain evidence="9">GW2011_GWA1_39_13</strain>
    </source>
</reference>
<dbReference type="InterPro" id="IPR022572">
    <property type="entry name" value="DNA_rep/recomb_RecO_N"/>
</dbReference>
<gene>
    <name evidence="8" type="ORF">UT29_C0001G0015</name>
</gene>
<dbReference type="GO" id="GO:0006310">
    <property type="term" value="P:DNA recombination"/>
    <property type="evidence" value="ECO:0007669"/>
    <property type="project" value="UniProtKB-KW"/>
</dbReference>
<comment type="caution">
    <text evidence="8">The sequence shown here is derived from an EMBL/GenBank/DDBJ whole genome shotgun (WGS) entry which is preliminary data.</text>
</comment>
<dbReference type="AlphaFoldDB" id="A0A0G0PWK1"/>
<dbReference type="Proteomes" id="UP000034845">
    <property type="component" value="Unassembled WGS sequence"/>
</dbReference>
<keyword evidence="4" id="KW-0233">DNA recombination</keyword>
<evidence type="ECO:0000256" key="4">
    <source>
        <dbReference type="ARBA" id="ARBA00023172"/>
    </source>
</evidence>
<dbReference type="InterPro" id="IPR037278">
    <property type="entry name" value="ARFGAP/RecO"/>
</dbReference>
<dbReference type="SUPFAM" id="SSF57863">
    <property type="entry name" value="ArfGap/RecO-like zinc finger"/>
    <property type="match status" value="1"/>
</dbReference>
<dbReference type="Pfam" id="PF02565">
    <property type="entry name" value="RecO_C"/>
    <property type="match status" value="1"/>
</dbReference>
<evidence type="ECO:0000256" key="1">
    <source>
        <dbReference type="ARBA" id="ARBA00007452"/>
    </source>
</evidence>
<dbReference type="InterPro" id="IPR012340">
    <property type="entry name" value="NA-bd_OB-fold"/>
</dbReference>
<evidence type="ECO:0000313" key="9">
    <source>
        <dbReference type="Proteomes" id="UP000034845"/>
    </source>
</evidence>
<keyword evidence="3" id="KW-0227">DNA damage</keyword>
<protein>
    <recommendedName>
        <fullName evidence="2">DNA repair protein RecO</fullName>
    </recommendedName>
    <alternativeName>
        <fullName evidence="6">Recombination protein O</fullName>
    </alternativeName>
</protein>
<accession>A0A0G0PWK1</accession>
<dbReference type="GO" id="GO:0006302">
    <property type="term" value="P:double-strand break repair"/>
    <property type="evidence" value="ECO:0007669"/>
    <property type="project" value="TreeGrafter"/>
</dbReference>
<dbReference type="GO" id="GO:0043590">
    <property type="term" value="C:bacterial nucleoid"/>
    <property type="evidence" value="ECO:0007669"/>
    <property type="project" value="TreeGrafter"/>
</dbReference>
<name>A0A0G0PWK1_YANXG</name>
<evidence type="ECO:0000256" key="5">
    <source>
        <dbReference type="ARBA" id="ARBA00023204"/>
    </source>
</evidence>
<feature type="domain" description="DNA replication/recombination mediator RecO N-terminal" evidence="7">
    <location>
        <begin position="2"/>
        <end position="74"/>
    </location>
</feature>
<dbReference type="Pfam" id="PF11967">
    <property type="entry name" value="RecO_N"/>
    <property type="match status" value="1"/>
</dbReference>
<dbReference type="SUPFAM" id="SSF50249">
    <property type="entry name" value="Nucleic acid-binding proteins"/>
    <property type="match status" value="1"/>
</dbReference>
<sequence>MRTRAIIIKKQNTNEYDQFVTCYTQEFGKLTAIAKSILKPTSVQSMHLDVLNLVEFELINGKAMPIIAGAQSENSYRNLKNSVPALAVAHFFSEIIDKMVPELEKDEQLWDFMDDLFDKLNKFEPSLTFLRQKQFALLGLLGYSPEVATATSFDLNRLGFTMLDDAFEYNAGFRLRSLKFLHSVLKW</sequence>
<evidence type="ECO:0000259" key="7">
    <source>
        <dbReference type="Pfam" id="PF11967"/>
    </source>
</evidence>
<dbReference type="InterPro" id="IPR003717">
    <property type="entry name" value="RecO"/>
</dbReference>
<evidence type="ECO:0000256" key="3">
    <source>
        <dbReference type="ARBA" id="ARBA00022763"/>
    </source>
</evidence>
<dbReference type="PANTHER" id="PTHR33991">
    <property type="entry name" value="DNA REPAIR PROTEIN RECO"/>
    <property type="match status" value="1"/>
</dbReference>
<dbReference type="PANTHER" id="PTHR33991:SF1">
    <property type="entry name" value="DNA REPAIR PROTEIN RECO"/>
    <property type="match status" value="1"/>
</dbReference>
<proteinExistence type="inferred from homology"/>